<gene>
    <name evidence="1" type="ORF">DFP95_1592</name>
</gene>
<protein>
    <submittedName>
        <fullName evidence="1">Uncharacterized protein</fullName>
    </submittedName>
</protein>
<keyword evidence="2" id="KW-1185">Reference proteome</keyword>
<dbReference type="AlphaFoldDB" id="A0A3D9HJF5"/>
<dbReference type="EMBL" id="QRDY01000059">
    <property type="protein sequence ID" value="RED49630.1"/>
    <property type="molecule type" value="Genomic_DNA"/>
</dbReference>
<sequence>DYTKMEYLKKAKKMPATPFLNLTFFKSLRRSCWLEFDLVT</sequence>
<accession>A0A3D9HJF5</accession>
<reference evidence="1 2" key="1">
    <citation type="submission" date="2018-07" db="EMBL/GenBank/DDBJ databases">
        <title>Genomic Encyclopedia of Type Strains, Phase III (KMG-III): the genomes of soil and plant-associated and newly described type strains.</title>
        <authorList>
            <person name="Whitman W."/>
        </authorList>
    </citation>
    <scope>NUCLEOTIDE SEQUENCE [LARGE SCALE GENOMIC DNA]</scope>
    <source>
        <strain evidence="1 2">CECT 8236</strain>
    </source>
</reference>
<proteinExistence type="predicted"/>
<comment type="caution">
    <text evidence="1">The sequence shown here is derived from an EMBL/GenBank/DDBJ whole genome shotgun (WGS) entry which is preliminary data.</text>
</comment>
<evidence type="ECO:0000313" key="2">
    <source>
        <dbReference type="Proteomes" id="UP000256869"/>
    </source>
</evidence>
<name>A0A3D9HJF5_9BACL</name>
<dbReference type="Proteomes" id="UP000256869">
    <property type="component" value="Unassembled WGS sequence"/>
</dbReference>
<feature type="non-terminal residue" evidence="1">
    <location>
        <position position="1"/>
    </location>
</feature>
<evidence type="ECO:0000313" key="1">
    <source>
        <dbReference type="EMBL" id="RED49630.1"/>
    </source>
</evidence>
<organism evidence="1 2">
    <name type="scientific">Cohnella lupini</name>
    <dbReference type="NCBI Taxonomy" id="1294267"/>
    <lineage>
        <taxon>Bacteria</taxon>
        <taxon>Bacillati</taxon>
        <taxon>Bacillota</taxon>
        <taxon>Bacilli</taxon>
        <taxon>Bacillales</taxon>
        <taxon>Paenibacillaceae</taxon>
        <taxon>Cohnella</taxon>
    </lineage>
</organism>